<protein>
    <submittedName>
        <fullName evidence="2">Uncharacterized protein</fullName>
    </submittedName>
</protein>
<keyword evidence="1" id="KW-0472">Membrane</keyword>
<dbReference type="Proteomes" id="UP000199533">
    <property type="component" value="Unassembled WGS sequence"/>
</dbReference>
<feature type="transmembrane region" description="Helical" evidence="1">
    <location>
        <begin position="21"/>
        <end position="40"/>
    </location>
</feature>
<dbReference type="OrthoDB" id="8602200at2"/>
<dbReference type="RefSeq" id="WP_090700756.1">
    <property type="nucleotide sequence ID" value="NZ_FOSP01000021.1"/>
</dbReference>
<keyword evidence="1" id="KW-0812">Transmembrane</keyword>
<organism evidence="2 3">
    <name type="scientific">Nitrosomonas aestuarii</name>
    <dbReference type="NCBI Taxonomy" id="52441"/>
    <lineage>
        <taxon>Bacteria</taxon>
        <taxon>Pseudomonadati</taxon>
        <taxon>Pseudomonadota</taxon>
        <taxon>Betaproteobacteria</taxon>
        <taxon>Nitrosomonadales</taxon>
        <taxon>Nitrosomonadaceae</taxon>
        <taxon>Nitrosomonas</taxon>
    </lineage>
</organism>
<dbReference type="EMBL" id="FOSP01000021">
    <property type="protein sequence ID" value="SFK92607.1"/>
    <property type="molecule type" value="Genomic_DNA"/>
</dbReference>
<name>A0A1I4DJI1_9PROT</name>
<evidence type="ECO:0000256" key="1">
    <source>
        <dbReference type="SAM" id="Phobius"/>
    </source>
</evidence>
<keyword evidence="3" id="KW-1185">Reference proteome</keyword>
<feature type="transmembrane region" description="Helical" evidence="1">
    <location>
        <begin position="46"/>
        <end position="66"/>
    </location>
</feature>
<dbReference type="STRING" id="52441.SAMN05216302_102137"/>
<accession>A0A1I4DJI1</accession>
<keyword evidence="1" id="KW-1133">Transmembrane helix</keyword>
<gene>
    <name evidence="2" type="ORF">SAMN05216302_102137</name>
</gene>
<sequence>MKRALELITDAGTGQLSHTKLWTNIAYAAATFAFLKLVISDRPPGIDLWLVYLGIVGAHNVTSKLLSMRFGGKT</sequence>
<reference evidence="3" key="1">
    <citation type="submission" date="2016-10" db="EMBL/GenBank/DDBJ databases">
        <authorList>
            <person name="Varghese N."/>
            <person name="Submissions S."/>
        </authorList>
    </citation>
    <scope>NUCLEOTIDE SEQUENCE [LARGE SCALE GENOMIC DNA]</scope>
    <source>
        <strain evidence="3">Nm69</strain>
    </source>
</reference>
<evidence type="ECO:0000313" key="3">
    <source>
        <dbReference type="Proteomes" id="UP000199533"/>
    </source>
</evidence>
<dbReference type="AlphaFoldDB" id="A0A1I4DJI1"/>
<evidence type="ECO:0000313" key="2">
    <source>
        <dbReference type="EMBL" id="SFK92607.1"/>
    </source>
</evidence>
<proteinExistence type="predicted"/>